<comment type="caution">
    <text evidence="2">The sequence shown here is derived from an EMBL/GenBank/DDBJ whole genome shotgun (WGS) entry which is preliminary data.</text>
</comment>
<dbReference type="EMBL" id="WBSL01000001">
    <property type="protein sequence ID" value="MPY66215.1"/>
    <property type="molecule type" value="Genomic_DNA"/>
</dbReference>
<feature type="chain" id="PRO_5030977001" evidence="1">
    <location>
        <begin position="25"/>
        <end position="120"/>
    </location>
</feature>
<keyword evidence="1" id="KW-0732">Signal</keyword>
<proteinExistence type="predicted"/>
<evidence type="ECO:0000313" key="2">
    <source>
        <dbReference type="EMBL" id="MPY66215.1"/>
    </source>
</evidence>
<evidence type="ECO:0000313" key="3">
    <source>
        <dbReference type="Proteomes" id="UP000484842"/>
    </source>
</evidence>
<dbReference type="Proteomes" id="UP000484842">
    <property type="component" value="Unassembled WGS sequence"/>
</dbReference>
<sequence>MRTPLSKALLLAALLAPAVAPAQAARVYFLNDHAQSGLVDVYVNGRLLFDNMFPAFPTMFGHDLAPGKHTFVVTASNVPPGPANLLETELDIAQWGEYTLKLSGGTDLNFPALALALSRR</sequence>
<accession>A0A7X1NUZ9</accession>
<feature type="signal peptide" evidence="1">
    <location>
        <begin position="1"/>
        <end position="24"/>
    </location>
</feature>
<dbReference type="AlphaFoldDB" id="A0A7X1NUZ9"/>
<keyword evidence="3" id="KW-1185">Reference proteome</keyword>
<organism evidence="2 3">
    <name type="scientific">Deinococcus terrestris</name>
    <dbReference type="NCBI Taxonomy" id="2651870"/>
    <lineage>
        <taxon>Bacteria</taxon>
        <taxon>Thermotogati</taxon>
        <taxon>Deinococcota</taxon>
        <taxon>Deinococci</taxon>
        <taxon>Deinococcales</taxon>
        <taxon>Deinococcaceae</taxon>
        <taxon>Deinococcus</taxon>
    </lineage>
</organism>
<name>A0A7X1NUZ9_9DEIO</name>
<evidence type="ECO:0000256" key="1">
    <source>
        <dbReference type="SAM" id="SignalP"/>
    </source>
</evidence>
<protein>
    <submittedName>
        <fullName evidence="2">DUF4397 domain-containing protein</fullName>
    </submittedName>
</protein>
<dbReference type="RefSeq" id="WP_152869673.1">
    <property type="nucleotide sequence ID" value="NZ_WBSL01000001.1"/>
</dbReference>
<reference evidence="2 3" key="1">
    <citation type="submission" date="2019-10" db="EMBL/GenBank/DDBJ databases">
        <title>Deinococcus sp. isolated from soil.</title>
        <authorList>
            <person name="Li Y."/>
            <person name="Wang J."/>
        </authorList>
    </citation>
    <scope>NUCLEOTIDE SEQUENCE [LARGE SCALE GENOMIC DNA]</scope>
    <source>
        <strain evidence="2 3">SDU3-2</strain>
    </source>
</reference>
<gene>
    <name evidence="2" type="ORF">F8S09_05810</name>
</gene>